<feature type="signal peptide" evidence="1">
    <location>
        <begin position="1"/>
        <end position="27"/>
    </location>
</feature>
<accession>A0A383U1M8</accession>
<keyword evidence="1" id="KW-0732">Signal</keyword>
<dbReference type="Proteomes" id="UP000262142">
    <property type="component" value="Unassembled WGS sequence"/>
</dbReference>
<sequence>MKTNNLLRTLMFAIMALIFVGITSCNDDDPVKPTNETEDKGHEDWAKVTFTFRLGHLHGSNFHGNPINENAKYFRNLQEVTFEYDSKGNLQTPTDPVRLIKDEYYALEITYYNKKGERMNSTFTTPEMAPIHQHFFLTKDAKDLNSDKPFENAGNIITGYTYRDTDPENKMYTRHDETVKLRGKKDPIGLKGYFKVSEKYAKFNLNVILVHIGKGTKLDKNGNPYPYNEPNLIFLSSQDLNVKIPIRVYAERPEDYSDKFFEDAANEFNITVEEAIADYKLLYDADFESGKYWM</sequence>
<evidence type="ECO:0000256" key="1">
    <source>
        <dbReference type="SAM" id="SignalP"/>
    </source>
</evidence>
<proteinExistence type="predicted"/>
<dbReference type="OrthoDB" id="1014446at2"/>
<reference evidence="2 3" key="1">
    <citation type="submission" date="2018-09" db="EMBL/GenBank/DDBJ databases">
        <authorList>
            <consortium name="Pathogen Informatics"/>
        </authorList>
    </citation>
    <scope>NUCLEOTIDE SEQUENCE [LARGE SCALE GENOMIC DNA]</scope>
    <source>
        <strain evidence="2 3">OH-22767</strain>
    </source>
</reference>
<evidence type="ECO:0008006" key="4">
    <source>
        <dbReference type="Google" id="ProtNLM"/>
    </source>
</evidence>
<protein>
    <recommendedName>
        <fullName evidence="4">Lipoprotein</fullName>
    </recommendedName>
</protein>
<keyword evidence="3" id="KW-1185">Reference proteome</keyword>
<gene>
    <name evidence="2" type="ORF">SAMEA104719789_01008</name>
</gene>
<name>A0A383U1M8_9FLAO</name>
<evidence type="ECO:0000313" key="3">
    <source>
        <dbReference type="Proteomes" id="UP000262142"/>
    </source>
</evidence>
<dbReference type="EMBL" id="UNSC01000004">
    <property type="protein sequence ID" value="SZD72893.1"/>
    <property type="molecule type" value="Genomic_DNA"/>
</dbReference>
<dbReference type="PROSITE" id="PS51257">
    <property type="entry name" value="PROKAR_LIPOPROTEIN"/>
    <property type="match status" value="1"/>
</dbReference>
<evidence type="ECO:0000313" key="2">
    <source>
        <dbReference type="EMBL" id="SZD72893.1"/>
    </source>
</evidence>
<organism evidence="2 3">
    <name type="scientific">Candidatus Ornithobacterium hominis</name>
    <dbReference type="NCBI Taxonomy" id="2497989"/>
    <lineage>
        <taxon>Bacteria</taxon>
        <taxon>Pseudomonadati</taxon>
        <taxon>Bacteroidota</taxon>
        <taxon>Flavobacteriia</taxon>
        <taxon>Flavobacteriales</taxon>
        <taxon>Weeksellaceae</taxon>
        <taxon>Ornithobacterium</taxon>
    </lineage>
</organism>
<dbReference type="AlphaFoldDB" id="A0A383U1M8"/>
<feature type="chain" id="PRO_5016879632" description="Lipoprotein" evidence="1">
    <location>
        <begin position="28"/>
        <end position="294"/>
    </location>
</feature>
<dbReference type="RefSeq" id="WP_119059342.1">
    <property type="nucleotide sequence ID" value="NZ_UNSC01000004.1"/>
</dbReference>